<evidence type="ECO:0000313" key="2">
    <source>
        <dbReference type="Proteomes" id="UP001228049"/>
    </source>
</evidence>
<protein>
    <submittedName>
        <fullName evidence="1">Quinate permease</fullName>
    </submittedName>
</protein>
<dbReference type="EMBL" id="JASDAP010000004">
    <property type="protein sequence ID" value="KAK1904007.1"/>
    <property type="molecule type" value="Genomic_DNA"/>
</dbReference>
<organism evidence="1 2">
    <name type="scientific">Dissostichus eleginoides</name>
    <name type="common">Patagonian toothfish</name>
    <name type="synonym">Dissostichus amissus</name>
    <dbReference type="NCBI Taxonomy" id="100907"/>
    <lineage>
        <taxon>Eukaryota</taxon>
        <taxon>Metazoa</taxon>
        <taxon>Chordata</taxon>
        <taxon>Craniata</taxon>
        <taxon>Vertebrata</taxon>
        <taxon>Euteleostomi</taxon>
        <taxon>Actinopterygii</taxon>
        <taxon>Neopterygii</taxon>
        <taxon>Teleostei</taxon>
        <taxon>Neoteleostei</taxon>
        <taxon>Acanthomorphata</taxon>
        <taxon>Eupercaria</taxon>
        <taxon>Perciformes</taxon>
        <taxon>Notothenioidei</taxon>
        <taxon>Nototheniidae</taxon>
        <taxon>Dissostichus</taxon>
    </lineage>
</organism>
<sequence length="100" mass="11217">MKRLSGDSTYGSQNSSHDSTKVLPYYMAVLQTNVIRSQNKHSLFDFFRGDIFFKADSSYSNSAYACLLFQSVDAEDTHVMLAADGSQRKVASEMINMIND</sequence>
<accession>A0AAD9CMK8</accession>
<keyword evidence="2" id="KW-1185">Reference proteome</keyword>
<gene>
    <name evidence="1" type="ORF">KUDE01_011192</name>
</gene>
<comment type="caution">
    <text evidence="1">The sequence shown here is derived from an EMBL/GenBank/DDBJ whole genome shotgun (WGS) entry which is preliminary data.</text>
</comment>
<name>A0AAD9CMK8_DISEL</name>
<dbReference type="AlphaFoldDB" id="A0AAD9CMK8"/>
<evidence type="ECO:0000313" key="1">
    <source>
        <dbReference type="EMBL" id="KAK1904007.1"/>
    </source>
</evidence>
<reference evidence="1" key="1">
    <citation type="submission" date="2023-04" db="EMBL/GenBank/DDBJ databases">
        <title>Chromosome-level genome of Chaenocephalus aceratus.</title>
        <authorList>
            <person name="Park H."/>
        </authorList>
    </citation>
    <scope>NUCLEOTIDE SEQUENCE</scope>
    <source>
        <strain evidence="1">DE</strain>
        <tissue evidence="1">Muscle</tissue>
    </source>
</reference>
<dbReference type="Proteomes" id="UP001228049">
    <property type="component" value="Unassembled WGS sequence"/>
</dbReference>
<proteinExistence type="predicted"/>